<evidence type="ECO:0000313" key="2">
    <source>
        <dbReference type="Proteomes" id="UP001596524"/>
    </source>
</evidence>
<organism evidence="1 2">
    <name type="scientific">Nocardioides astragali</name>
    <dbReference type="NCBI Taxonomy" id="1776736"/>
    <lineage>
        <taxon>Bacteria</taxon>
        <taxon>Bacillati</taxon>
        <taxon>Actinomycetota</taxon>
        <taxon>Actinomycetes</taxon>
        <taxon>Propionibacteriales</taxon>
        <taxon>Nocardioidaceae</taxon>
        <taxon>Nocardioides</taxon>
    </lineage>
</organism>
<keyword evidence="2" id="KW-1185">Reference proteome</keyword>
<dbReference type="RefSeq" id="WP_255892700.1">
    <property type="nucleotide sequence ID" value="NZ_JAFMZM010000007.1"/>
</dbReference>
<reference evidence="2" key="1">
    <citation type="journal article" date="2019" name="Int. J. Syst. Evol. Microbiol.">
        <title>The Global Catalogue of Microorganisms (GCM) 10K type strain sequencing project: providing services to taxonomists for standard genome sequencing and annotation.</title>
        <authorList>
            <consortium name="The Broad Institute Genomics Platform"/>
            <consortium name="The Broad Institute Genome Sequencing Center for Infectious Disease"/>
            <person name="Wu L."/>
            <person name="Ma J."/>
        </authorList>
    </citation>
    <scope>NUCLEOTIDE SEQUENCE [LARGE SCALE GENOMIC DNA]</scope>
    <source>
        <strain evidence="2">FCH27</strain>
    </source>
</reference>
<evidence type="ECO:0008006" key="3">
    <source>
        <dbReference type="Google" id="ProtNLM"/>
    </source>
</evidence>
<proteinExistence type="predicted"/>
<accession>A0ABW2MX13</accession>
<comment type="caution">
    <text evidence="1">The sequence shown here is derived from an EMBL/GenBank/DDBJ whole genome shotgun (WGS) entry which is preliminary data.</text>
</comment>
<dbReference type="Proteomes" id="UP001596524">
    <property type="component" value="Unassembled WGS sequence"/>
</dbReference>
<sequence>MQLHAVIVPPPGVIQAALEAAEGLSPPAPVVTEVPKHGLLDRIIGRRKVEPPTPPAVTLLTAAPEAVFVRLAKFGNVTATDAAGLAAALEEVAGDWRAPVLHVSTVRVAEADPYDVTAQLDGDVGALRDIYSNVIEVARLQRFYLDRRSFRSELVLGTVQVEDGSPLPDDLAGAEAPHQGVRWSPSHITLLRTSFTDAGTTFAEVGRVELAHGAEESDALTGA</sequence>
<dbReference type="Gene3D" id="3.90.1140.10">
    <property type="entry name" value="Cyclic phosphodiesterase"/>
    <property type="match status" value="1"/>
</dbReference>
<gene>
    <name evidence="1" type="ORF">ACFQO6_02995</name>
</gene>
<dbReference type="EMBL" id="JBHTCH010000002">
    <property type="protein sequence ID" value="MFC7359223.1"/>
    <property type="molecule type" value="Genomic_DNA"/>
</dbReference>
<evidence type="ECO:0000313" key="1">
    <source>
        <dbReference type="EMBL" id="MFC7359223.1"/>
    </source>
</evidence>
<protein>
    <recommendedName>
        <fullName evidence="3">2'-5' RNA ligase family protein</fullName>
    </recommendedName>
</protein>
<name>A0ABW2MX13_9ACTN</name>